<reference evidence="1 2" key="1">
    <citation type="submission" date="2018-06" db="EMBL/GenBank/DDBJ databases">
        <authorList>
            <consortium name="Pathogen Informatics"/>
            <person name="Doyle S."/>
        </authorList>
    </citation>
    <scope>NUCLEOTIDE SEQUENCE [LARGE SCALE GENOMIC DNA]</scope>
    <source>
        <strain evidence="1 2">NCTC11807</strain>
    </source>
</reference>
<dbReference type="AlphaFoldDB" id="A0A380GZ77"/>
<dbReference type="SUPFAM" id="SSF54637">
    <property type="entry name" value="Thioesterase/thiol ester dehydrase-isomerase"/>
    <property type="match status" value="1"/>
</dbReference>
<dbReference type="InterPro" id="IPR029069">
    <property type="entry name" value="HotDog_dom_sf"/>
</dbReference>
<dbReference type="Proteomes" id="UP000255425">
    <property type="component" value="Unassembled WGS sequence"/>
</dbReference>
<accession>A0A380GZ77</accession>
<dbReference type="Gene3D" id="3.10.129.10">
    <property type="entry name" value="Hotdog Thioesterase"/>
    <property type="match status" value="1"/>
</dbReference>
<sequence>MSKTFKVTKTVTKDLIDYNNHIHDAYYNVIFSKVINEFNYSHGLSLKERDLYQRTVFTLETHTTFLAEMSLGQHYTIELFLYDYDEKRTYFFLRMNRSDGVVVATNEVMMGINKVNHRSAHFQSNIKHR</sequence>
<dbReference type="CDD" id="cd00586">
    <property type="entry name" value="4HBT"/>
    <property type="match status" value="1"/>
</dbReference>
<gene>
    <name evidence="1" type="ORF">NCTC11807_00714</name>
</gene>
<proteinExistence type="predicted"/>
<dbReference type="EMBL" id="UHDZ01000001">
    <property type="protein sequence ID" value="SUM69036.1"/>
    <property type="molecule type" value="Genomic_DNA"/>
</dbReference>
<keyword evidence="2" id="KW-1185">Reference proteome</keyword>
<organism evidence="1 2">
    <name type="scientific">Staphylococcus saccharolyticus</name>
    <dbReference type="NCBI Taxonomy" id="33028"/>
    <lineage>
        <taxon>Bacteria</taxon>
        <taxon>Bacillati</taxon>
        <taxon>Bacillota</taxon>
        <taxon>Bacilli</taxon>
        <taxon>Bacillales</taxon>
        <taxon>Staphylococcaceae</taxon>
        <taxon>Staphylococcus</taxon>
    </lineage>
</organism>
<evidence type="ECO:0000313" key="1">
    <source>
        <dbReference type="EMBL" id="SUM69036.1"/>
    </source>
</evidence>
<name>A0A380GZ77_9STAP</name>
<protein>
    <submittedName>
        <fullName evidence="1">Cytosolic protein</fullName>
    </submittedName>
</protein>
<evidence type="ECO:0000313" key="2">
    <source>
        <dbReference type="Proteomes" id="UP000255425"/>
    </source>
</evidence>
<dbReference type="Pfam" id="PF13279">
    <property type="entry name" value="4HBT_2"/>
    <property type="match status" value="1"/>
</dbReference>